<accession>A0ABS3JJU9</accession>
<dbReference type="InterPro" id="IPR013783">
    <property type="entry name" value="Ig-like_fold"/>
</dbReference>
<sequence>MFIILLSACFCLLPLVSLAKGAVWQVRANDRVLVVQPGKPIRLAALDNDVTFLLNPIPGDAGTYQYQLVGFDRQWQSSPYPIARYTNLTGNEYAFQVRYQVRGGLSATTTIPVLVERELTEEWWFVPAVVGYVMLLLGAAIYFFLLYTFRQKLKVQHIRYRIAADLHDEVGATLSSIAISTRLAQKKVGDSRPDVQSILNTIMTDSEETIYTIRDTIWAINPDNDSLDKLFEKMRSFAFQVLTTQGVAFEFRYALPPNTRLTMNMDQRRHVYLMVKEAINNIAKHAEATKASIVVSLANEGIRLEISDNGRGFDMSADCEGNGLKNFRARAAECFVDLTIQSVLGEGTRMTLLVPTL</sequence>
<dbReference type="InterPro" id="IPR003594">
    <property type="entry name" value="HATPase_dom"/>
</dbReference>
<dbReference type="Gene3D" id="3.30.565.10">
    <property type="entry name" value="Histidine kinase-like ATPase, C-terminal domain"/>
    <property type="match status" value="1"/>
</dbReference>
<dbReference type="Proteomes" id="UP000664628">
    <property type="component" value="Unassembled WGS sequence"/>
</dbReference>
<evidence type="ECO:0000256" key="4">
    <source>
        <dbReference type="SAM" id="Phobius"/>
    </source>
</evidence>
<dbReference type="CDD" id="cd16917">
    <property type="entry name" value="HATPase_UhpB-NarQ-NarX-like"/>
    <property type="match status" value="1"/>
</dbReference>
<evidence type="ECO:0000313" key="9">
    <source>
        <dbReference type="Proteomes" id="UP000664628"/>
    </source>
</evidence>
<feature type="transmembrane region" description="Helical" evidence="4">
    <location>
        <begin position="124"/>
        <end position="149"/>
    </location>
</feature>
<dbReference type="PANTHER" id="PTHR24421">
    <property type="entry name" value="NITRATE/NITRITE SENSOR PROTEIN NARX-RELATED"/>
    <property type="match status" value="1"/>
</dbReference>
<evidence type="ECO:0000256" key="3">
    <source>
        <dbReference type="ARBA" id="ARBA00023012"/>
    </source>
</evidence>
<keyword evidence="4" id="KW-1133">Transmembrane helix</keyword>
<dbReference type="InterPro" id="IPR050482">
    <property type="entry name" value="Sensor_HK_TwoCompSys"/>
</dbReference>
<keyword evidence="3" id="KW-0902">Two-component regulatory system</keyword>
<dbReference type="PANTHER" id="PTHR24421:SF61">
    <property type="entry name" value="OXYGEN SENSOR HISTIDINE KINASE NREB"/>
    <property type="match status" value="1"/>
</dbReference>
<evidence type="ECO:0000256" key="5">
    <source>
        <dbReference type="SAM" id="SignalP"/>
    </source>
</evidence>
<evidence type="ECO:0000259" key="7">
    <source>
        <dbReference type="Pfam" id="PF07730"/>
    </source>
</evidence>
<organism evidence="8 9">
    <name type="scientific">Fibrella forsythiae</name>
    <dbReference type="NCBI Taxonomy" id="2817061"/>
    <lineage>
        <taxon>Bacteria</taxon>
        <taxon>Pseudomonadati</taxon>
        <taxon>Bacteroidota</taxon>
        <taxon>Cytophagia</taxon>
        <taxon>Cytophagales</taxon>
        <taxon>Spirosomataceae</taxon>
        <taxon>Fibrella</taxon>
    </lineage>
</organism>
<dbReference type="InterPro" id="IPR036890">
    <property type="entry name" value="HATPase_C_sf"/>
</dbReference>
<dbReference type="Pfam" id="PF02518">
    <property type="entry name" value="HATPase_c"/>
    <property type="match status" value="1"/>
</dbReference>
<dbReference type="Pfam" id="PF07730">
    <property type="entry name" value="HisKA_3"/>
    <property type="match status" value="1"/>
</dbReference>
<evidence type="ECO:0000256" key="2">
    <source>
        <dbReference type="ARBA" id="ARBA00022777"/>
    </source>
</evidence>
<protein>
    <recommendedName>
        <fullName evidence="10">Histidine kinase domain-containing protein</fullName>
    </recommendedName>
</protein>
<keyword evidence="4" id="KW-0472">Membrane</keyword>
<gene>
    <name evidence="8" type="ORF">J2I46_16960</name>
</gene>
<feature type="signal peptide" evidence="5">
    <location>
        <begin position="1"/>
        <end position="19"/>
    </location>
</feature>
<comment type="caution">
    <text evidence="8">The sequence shown here is derived from an EMBL/GenBank/DDBJ whole genome shotgun (WGS) entry which is preliminary data.</text>
</comment>
<dbReference type="InterPro" id="IPR011712">
    <property type="entry name" value="Sig_transdc_His_kin_sub3_dim/P"/>
</dbReference>
<feature type="chain" id="PRO_5045284269" description="Histidine kinase domain-containing protein" evidence="5">
    <location>
        <begin position="20"/>
        <end position="357"/>
    </location>
</feature>
<evidence type="ECO:0000313" key="8">
    <source>
        <dbReference type="EMBL" id="MBO0950287.1"/>
    </source>
</evidence>
<dbReference type="RefSeq" id="WP_207330246.1">
    <property type="nucleotide sequence ID" value="NZ_JAFMYW010000005.1"/>
</dbReference>
<proteinExistence type="predicted"/>
<feature type="domain" description="Histidine kinase/HSP90-like ATPase" evidence="6">
    <location>
        <begin position="268"/>
        <end position="355"/>
    </location>
</feature>
<evidence type="ECO:0000256" key="1">
    <source>
        <dbReference type="ARBA" id="ARBA00022679"/>
    </source>
</evidence>
<dbReference type="Gene3D" id="2.60.40.10">
    <property type="entry name" value="Immunoglobulins"/>
    <property type="match status" value="1"/>
</dbReference>
<feature type="domain" description="Signal transduction histidine kinase subgroup 3 dimerisation and phosphoacceptor" evidence="7">
    <location>
        <begin position="159"/>
        <end position="223"/>
    </location>
</feature>
<keyword evidence="9" id="KW-1185">Reference proteome</keyword>
<keyword evidence="4" id="KW-0812">Transmembrane</keyword>
<keyword evidence="2" id="KW-0418">Kinase</keyword>
<keyword evidence="1" id="KW-0808">Transferase</keyword>
<dbReference type="Gene3D" id="1.20.5.1930">
    <property type="match status" value="1"/>
</dbReference>
<dbReference type="EMBL" id="JAFMYW010000005">
    <property type="protein sequence ID" value="MBO0950287.1"/>
    <property type="molecule type" value="Genomic_DNA"/>
</dbReference>
<dbReference type="SUPFAM" id="SSF55874">
    <property type="entry name" value="ATPase domain of HSP90 chaperone/DNA topoisomerase II/histidine kinase"/>
    <property type="match status" value="1"/>
</dbReference>
<name>A0ABS3JJU9_9BACT</name>
<evidence type="ECO:0000259" key="6">
    <source>
        <dbReference type="Pfam" id="PF02518"/>
    </source>
</evidence>
<keyword evidence="5" id="KW-0732">Signal</keyword>
<reference evidence="8 9" key="1">
    <citation type="submission" date="2021-03" db="EMBL/GenBank/DDBJ databases">
        <title>Fibrella sp. HMF5405 genome sequencing and assembly.</title>
        <authorList>
            <person name="Kang H."/>
            <person name="Kim H."/>
            <person name="Bae S."/>
            <person name="Joh K."/>
        </authorList>
    </citation>
    <scope>NUCLEOTIDE SEQUENCE [LARGE SCALE GENOMIC DNA]</scope>
    <source>
        <strain evidence="8 9">HMF5405</strain>
    </source>
</reference>
<evidence type="ECO:0008006" key="10">
    <source>
        <dbReference type="Google" id="ProtNLM"/>
    </source>
</evidence>